<feature type="region of interest" description="Disordered" evidence="1">
    <location>
        <begin position="1"/>
        <end position="22"/>
    </location>
</feature>
<name>A0A918ARB6_9PSEU</name>
<comment type="caution">
    <text evidence="2">The sequence shown here is derived from an EMBL/GenBank/DDBJ whole genome shotgun (WGS) entry which is preliminary data.</text>
</comment>
<dbReference type="EMBL" id="BMRG01000013">
    <property type="protein sequence ID" value="GGP73414.1"/>
    <property type="molecule type" value="Genomic_DNA"/>
</dbReference>
<sequence length="88" mass="9793">MRLQRGRRGGHRARRAHDERDPIAIQKAPMELAKLFSEPRLVTSIAVVAFSAKTPAASFDTSSSASGLAIRLHSWLSRKSWTMFRTAS</sequence>
<reference evidence="2" key="2">
    <citation type="submission" date="2020-09" db="EMBL/GenBank/DDBJ databases">
        <authorList>
            <person name="Sun Q."/>
            <person name="Ohkuma M."/>
        </authorList>
    </citation>
    <scope>NUCLEOTIDE SEQUENCE</scope>
    <source>
        <strain evidence="2">JCM 3313</strain>
    </source>
</reference>
<feature type="compositionally biased region" description="Basic residues" evidence="1">
    <location>
        <begin position="1"/>
        <end position="15"/>
    </location>
</feature>
<evidence type="ECO:0000256" key="1">
    <source>
        <dbReference type="SAM" id="MobiDB-lite"/>
    </source>
</evidence>
<keyword evidence="3" id="KW-1185">Reference proteome</keyword>
<dbReference type="Proteomes" id="UP000639606">
    <property type="component" value="Unassembled WGS sequence"/>
</dbReference>
<organism evidence="2 3">
    <name type="scientific">Saccharothrix coeruleofusca</name>
    <dbReference type="NCBI Taxonomy" id="33919"/>
    <lineage>
        <taxon>Bacteria</taxon>
        <taxon>Bacillati</taxon>
        <taxon>Actinomycetota</taxon>
        <taxon>Actinomycetes</taxon>
        <taxon>Pseudonocardiales</taxon>
        <taxon>Pseudonocardiaceae</taxon>
        <taxon>Saccharothrix</taxon>
    </lineage>
</organism>
<evidence type="ECO:0000313" key="2">
    <source>
        <dbReference type="EMBL" id="GGP73414.1"/>
    </source>
</evidence>
<accession>A0A918ARB6</accession>
<gene>
    <name evidence="2" type="ORF">GCM10010185_53680</name>
</gene>
<reference evidence="2" key="1">
    <citation type="journal article" date="2014" name="Int. J. Syst. Evol. Microbiol.">
        <title>Complete genome sequence of Corynebacterium casei LMG S-19264T (=DSM 44701T), isolated from a smear-ripened cheese.</title>
        <authorList>
            <consortium name="US DOE Joint Genome Institute (JGI-PGF)"/>
            <person name="Walter F."/>
            <person name="Albersmeier A."/>
            <person name="Kalinowski J."/>
            <person name="Ruckert C."/>
        </authorList>
    </citation>
    <scope>NUCLEOTIDE SEQUENCE</scope>
    <source>
        <strain evidence="2">JCM 3313</strain>
    </source>
</reference>
<dbReference type="AlphaFoldDB" id="A0A918ARB6"/>
<protein>
    <submittedName>
        <fullName evidence="2">Uncharacterized protein</fullName>
    </submittedName>
</protein>
<proteinExistence type="predicted"/>
<evidence type="ECO:0000313" key="3">
    <source>
        <dbReference type="Proteomes" id="UP000639606"/>
    </source>
</evidence>